<sequence>MSNLRLEGDGEEPWQEETLRNVRVAVTHARDAALAMVATKTASAVASAGGQASSVQGPSVQGGLPPAEEMLADLARRLLDSLPLSSQEQVDPCEAGLCQAPFAIGGDVGPQLGLVA</sequence>
<dbReference type="AlphaFoldDB" id="A0A7S3H3E4"/>
<name>A0A7S3H3E4_9STRA</name>
<evidence type="ECO:0000313" key="1">
    <source>
        <dbReference type="EMBL" id="CAE0283714.1"/>
    </source>
</evidence>
<reference evidence="1" key="1">
    <citation type="submission" date="2021-01" db="EMBL/GenBank/DDBJ databases">
        <authorList>
            <person name="Corre E."/>
            <person name="Pelletier E."/>
            <person name="Niang G."/>
            <person name="Scheremetjew M."/>
            <person name="Finn R."/>
            <person name="Kale V."/>
            <person name="Holt S."/>
            <person name="Cochrane G."/>
            <person name="Meng A."/>
            <person name="Brown T."/>
            <person name="Cohen L."/>
        </authorList>
    </citation>
    <scope>NUCLEOTIDE SEQUENCE</scope>
    <source>
        <strain evidence="1">CCAP 955/1</strain>
    </source>
</reference>
<proteinExistence type="predicted"/>
<dbReference type="EMBL" id="HBIC01025440">
    <property type="protein sequence ID" value="CAE0283714.1"/>
    <property type="molecule type" value="Transcribed_RNA"/>
</dbReference>
<organism evidence="1">
    <name type="scientific">Spumella elongata</name>
    <dbReference type="NCBI Taxonomy" id="89044"/>
    <lineage>
        <taxon>Eukaryota</taxon>
        <taxon>Sar</taxon>
        <taxon>Stramenopiles</taxon>
        <taxon>Ochrophyta</taxon>
        <taxon>Chrysophyceae</taxon>
        <taxon>Chromulinales</taxon>
        <taxon>Chromulinaceae</taxon>
        <taxon>Spumella</taxon>
    </lineage>
</organism>
<gene>
    <name evidence="1" type="ORF">SELO1098_LOCUS12549</name>
</gene>
<accession>A0A7S3H3E4</accession>
<protein>
    <submittedName>
        <fullName evidence="1">Uncharacterized protein</fullName>
    </submittedName>
</protein>